<evidence type="ECO:0000313" key="3">
    <source>
        <dbReference type="EMBL" id="SUL34501.1"/>
    </source>
</evidence>
<dbReference type="NCBIfam" id="NF009601">
    <property type="entry name" value="PRK13043.1"/>
    <property type="match status" value="1"/>
</dbReference>
<organism evidence="3 4">
    <name type="scientific">Staphylococcus aureus</name>
    <dbReference type="NCBI Taxonomy" id="1280"/>
    <lineage>
        <taxon>Bacteria</taxon>
        <taxon>Bacillati</taxon>
        <taxon>Bacillota</taxon>
        <taxon>Bacilli</taxon>
        <taxon>Bacillales</taxon>
        <taxon>Staphylococcaceae</taxon>
        <taxon>Staphylococcus</taxon>
    </lineage>
</organism>
<dbReference type="Proteomes" id="UP000254116">
    <property type="component" value="Unassembled WGS sequence"/>
</dbReference>
<dbReference type="Gene3D" id="3.10.20.120">
    <property type="match status" value="1"/>
</dbReference>
<accession>A0A380EIU1</accession>
<evidence type="ECO:0000256" key="1">
    <source>
        <dbReference type="ARBA" id="ARBA00008401"/>
    </source>
</evidence>
<reference evidence="3 4" key="1">
    <citation type="submission" date="2018-06" db="EMBL/GenBank/DDBJ databases">
        <authorList>
            <consortium name="Pathogen Informatics"/>
            <person name="Doyle S."/>
        </authorList>
    </citation>
    <scope>NUCLEOTIDE SEQUENCE [LARGE SCALE GENOMIC DNA]</scope>
    <source>
        <strain evidence="3 4">NCTC10702</strain>
    </source>
</reference>
<dbReference type="EMBL" id="UHBY01000003">
    <property type="protein sequence ID" value="SUL34501.1"/>
    <property type="molecule type" value="Genomic_DNA"/>
</dbReference>
<dbReference type="Gene3D" id="2.40.50.110">
    <property type="match status" value="1"/>
</dbReference>
<dbReference type="InterPro" id="IPR008375">
    <property type="entry name" value="Staph_exotoxin"/>
</dbReference>
<dbReference type="GO" id="GO:0005576">
    <property type="term" value="C:extracellular region"/>
    <property type="evidence" value="ECO:0007669"/>
    <property type="project" value="InterPro"/>
</dbReference>
<sequence length="260" mass="30014">MKKNIMNKLVLSTALLLLETTSTQLPKTPISFSSEAKAYNISENETNINELIKYYTQPHFSLSGKWLWQKPNGSIHATLQTWVWYSHIQVFGSESWGNINQLRNKYVDIFGTKDEDTVEGYWTYDETFTGGVTPAATSSDKPYRLFLKYSDKQQTIIGGHEFYKGNKPVLTLKELDFRIRQTLIKNKKLYNGEFNKGQIKITADGNNYTIDLSKKLKLTDTNRYVKNPRNAEIEVILENLTNLLPFVNADNFNYLINPFL</sequence>
<dbReference type="PRINTS" id="PR01898">
    <property type="entry name" value="SAGSUPRFAMLY"/>
</dbReference>
<name>A0A380EIU1_STAAU</name>
<evidence type="ECO:0000259" key="2">
    <source>
        <dbReference type="Pfam" id="PF02876"/>
    </source>
</evidence>
<dbReference type="Pfam" id="PF02876">
    <property type="entry name" value="Stap_Strp_tox_C"/>
    <property type="match status" value="1"/>
</dbReference>
<protein>
    <submittedName>
        <fullName evidence="3">Exotoxin</fullName>
    </submittedName>
</protein>
<feature type="domain" description="Staphylococcal/Streptococcal toxin beta-grasp" evidence="2">
    <location>
        <begin position="147"/>
        <end position="237"/>
    </location>
</feature>
<proteinExistence type="inferred from homology"/>
<gene>
    <name evidence="3" type="ORF">NCTC10702_01843</name>
</gene>
<dbReference type="InterPro" id="IPR006126">
    <property type="entry name" value="Staph/Strept_toxin_CS"/>
</dbReference>
<dbReference type="InterPro" id="IPR016091">
    <property type="entry name" value="SuperAg_toxin_C"/>
</dbReference>
<evidence type="ECO:0000313" key="4">
    <source>
        <dbReference type="Proteomes" id="UP000254116"/>
    </source>
</evidence>
<dbReference type="InterPro" id="IPR013307">
    <property type="entry name" value="Superantigen_bac"/>
</dbReference>
<dbReference type="AlphaFoldDB" id="A0A380EIU1"/>
<dbReference type="PROSITE" id="PS00278">
    <property type="entry name" value="STAPH_STREP_TOXIN_2"/>
    <property type="match status" value="1"/>
</dbReference>
<dbReference type="SUPFAM" id="SSF54334">
    <property type="entry name" value="Superantigen toxins, C-terminal domain"/>
    <property type="match status" value="1"/>
</dbReference>
<dbReference type="PRINTS" id="PR01800">
    <property type="entry name" value="STAPHEXOTOXN"/>
</dbReference>
<dbReference type="InterPro" id="IPR006123">
    <property type="entry name" value="Toxin_b-grasp_Staph/Strep"/>
</dbReference>
<comment type="similarity">
    <text evidence="1">Belongs to the staphylococcal/streptococcal toxin family.</text>
</comment>